<comment type="caution">
    <text evidence="1">The sequence shown here is derived from an EMBL/GenBank/DDBJ whole genome shotgun (WGS) entry which is preliminary data.</text>
</comment>
<dbReference type="Gene3D" id="3.40.50.2000">
    <property type="entry name" value="Glycogen Phosphorylase B"/>
    <property type="match status" value="2"/>
</dbReference>
<dbReference type="Proteomes" id="UP000283993">
    <property type="component" value="Unassembled WGS sequence"/>
</dbReference>
<gene>
    <name evidence="1" type="ORF">SAOR_07520</name>
</gene>
<organism evidence="1 2">
    <name type="scientific">Salinisphaera orenii MK-B5</name>
    <dbReference type="NCBI Taxonomy" id="856730"/>
    <lineage>
        <taxon>Bacteria</taxon>
        <taxon>Pseudomonadati</taxon>
        <taxon>Pseudomonadota</taxon>
        <taxon>Gammaproteobacteria</taxon>
        <taxon>Salinisphaerales</taxon>
        <taxon>Salinisphaeraceae</taxon>
        <taxon>Salinisphaera</taxon>
    </lineage>
</organism>
<dbReference type="PANTHER" id="PTHR12526">
    <property type="entry name" value="GLYCOSYLTRANSFERASE"/>
    <property type="match status" value="1"/>
</dbReference>
<evidence type="ECO:0000313" key="2">
    <source>
        <dbReference type="Proteomes" id="UP000283993"/>
    </source>
</evidence>
<dbReference type="GO" id="GO:0016757">
    <property type="term" value="F:glycosyltransferase activity"/>
    <property type="evidence" value="ECO:0007669"/>
    <property type="project" value="TreeGrafter"/>
</dbReference>
<protein>
    <submittedName>
        <fullName evidence="1">Glycosyl transferase family 1</fullName>
    </submittedName>
</protein>
<dbReference type="PANTHER" id="PTHR12526:SF600">
    <property type="entry name" value="GLYCOSYL TRANSFERASE GROUP 1"/>
    <property type="match status" value="1"/>
</dbReference>
<accession>A0A423PPZ3</accession>
<name>A0A423PPZ3_9GAMM</name>
<proteinExistence type="predicted"/>
<dbReference type="AlphaFoldDB" id="A0A423PPZ3"/>
<keyword evidence="1" id="KW-0808">Transferase</keyword>
<dbReference type="InterPro" id="IPR017521">
    <property type="entry name" value="Sugar_tfrase_PEP-CTERM_Stp1"/>
</dbReference>
<dbReference type="Pfam" id="PF13692">
    <property type="entry name" value="Glyco_trans_1_4"/>
    <property type="match status" value="1"/>
</dbReference>
<dbReference type="EMBL" id="AYKH01000012">
    <property type="protein sequence ID" value="ROO27684.1"/>
    <property type="molecule type" value="Genomic_DNA"/>
</dbReference>
<dbReference type="CDD" id="cd03801">
    <property type="entry name" value="GT4_PimA-like"/>
    <property type="match status" value="1"/>
</dbReference>
<dbReference type="SUPFAM" id="SSF53756">
    <property type="entry name" value="UDP-Glycosyltransferase/glycogen phosphorylase"/>
    <property type="match status" value="1"/>
</dbReference>
<dbReference type="RefSeq" id="WP_123630884.1">
    <property type="nucleotide sequence ID" value="NZ_AYKH01000012.1"/>
</dbReference>
<keyword evidence="2" id="KW-1185">Reference proteome</keyword>
<dbReference type="NCBIfam" id="TIGR03087">
    <property type="entry name" value="stp1"/>
    <property type="match status" value="1"/>
</dbReference>
<reference evidence="1 2" key="1">
    <citation type="submission" date="2013-10" db="EMBL/GenBank/DDBJ databases">
        <title>Salinisphaera orenii MK-B5 Genome Sequencing.</title>
        <authorList>
            <person name="Lai Q."/>
            <person name="Li C."/>
            <person name="Shao Z."/>
        </authorList>
    </citation>
    <scope>NUCLEOTIDE SEQUENCE [LARGE SCALE GENOMIC DNA]</scope>
    <source>
        <strain evidence="1 2">MK-B5</strain>
    </source>
</reference>
<evidence type="ECO:0000313" key="1">
    <source>
        <dbReference type="EMBL" id="ROO27684.1"/>
    </source>
</evidence>
<sequence length="417" mass="45474">MGDILFLCHRIPYPPNKGDKIRAYHWLRALAAHHRVHLGTFVDDPADWSHREALDGLCAEQCYRPLPGLRAKARSLNGLWRGEALSFGYYRDRAMTRWVRRVLGQHPIDAVFVFSSTMAPYALDAGSDVRRVLDFVDVDSDKWHQYAGSSRLPMRWVYAREAKRLFQGERALAARFDASVFVSEAEADFFRRAAPEVAGRVHALGNGVDADYFDPGLGYDNPYGNETGSQLVFTGAMDYGANADAMVWFVEAVLPRIRETRPEARLSIVGTRPTARVRALASHPGVQVTGAVPDVRPYLAHADAAIAPMRIARGIQNKVLEALAMGRPTVMTEQAAAGLVPAPAQVAPVAGTADDFASAVVEILGRETGRAEAAGRARDYVLRHYGWDARFAELRSLVGVGESAGAAMSGTTAGLSA</sequence>